<feature type="transmembrane region" description="Helical" evidence="1">
    <location>
        <begin position="9"/>
        <end position="27"/>
    </location>
</feature>
<feature type="transmembrane region" description="Helical" evidence="1">
    <location>
        <begin position="64"/>
        <end position="83"/>
    </location>
</feature>
<evidence type="ECO:0008006" key="4">
    <source>
        <dbReference type="Google" id="ProtNLM"/>
    </source>
</evidence>
<dbReference type="RefSeq" id="WP_278013240.1">
    <property type="nucleotide sequence ID" value="NZ_CP121208.1"/>
</dbReference>
<organism evidence="2 3">
    <name type="scientific">Arcanobacterium canis</name>
    <dbReference type="NCBI Taxonomy" id="999183"/>
    <lineage>
        <taxon>Bacteria</taxon>
        <taxon>Bacillati</taxon>
        <taxon>Actinomycetota</taxon>
        <taxon>Actinomycetes</taxon>
        <taxon>Actinomycetales</taxon>
        <taxon>Actinomycetaceae</taxon>
        <taxon>Arcanobacterium</taxon>
    </lineage>
</organism>
<protein>
    <recommendedName>
        <fullName evidence="4">DUF3017 domain-containing protein</fullName>
    </recommendedName>
</protein>
<keyword evidence="3" id="KW-1185">Reference proteome</keyword>
<dbReference type="EMBL" id="CP121208">
    <property type="protein sequence ID" value="WFM83845.1"/>
    <property type="molecule type" value="Genomic_DNA"/>
</dbReference>
<evidence type="ECO:0000313" key="2">
    <source>
        <dbReference type="EMBL" id="WFM83845.1"/>
    </source>
</evidence>
<sequence length="89" mass="9506">MNDYQLPPVGYYAALILWLLAVIAVAFVVDVGWAADVLAAGFVAHALARVLLPAGKVPQVRTRAVDVFWCLAFAGVIAFFASFGNTPQI</sequence>
<evidence type="ECO:0000313" key="3">
    <source>
        <dbReference type="Proteomes" id="UP001215216"/>
    </source>
</evidence>
<evidence type="ECO:0000256" key="1">
    <source>
        <dbReference type="SAM" id="Phobius"/>
    </source>
</evidence>
<accession>A0ABY8FZ84</accession>
<feature type="transmembrane region" description="Helical" evidence="1">
    <location>
        <begin position="33"/>
        <end position="52"/>
    </location>
</feature>
<gene>
    <name evidence="2" type="ORF">P7079_02375</name>
</gene>
<keyword evidence="1" id="KW-1133">Transmembrane helix</keyword>
<keyword evidence="1" id="KW-0812">Transmembrane</keyword>
<proteinExistence type="predicted"/>
<dbReference type="Proteomes" id="UP001215216">
    <property type="component" value="Chromosome"/>
</dbReference>
<keyword evidence="1" id="KW-0472">Membrane</keyword>
<name>A0ABY8FZ84_9ACTO</name>
<reference evidence="2 3" key="1">
    <citation type="submission" date="2023-03" db="EMBL/GenBank/DDBJ databases">
        <title>Complete genome of Arcanobacterium canis strain DSM 25104 isolated in 2010 from a canine otitis externa in Germany.</title>
        <authorList>
            <person name="Borowiak M."/>
            <person name="Kreitlow A."/>
            <person name="Malorny B."/>
            <person name="Laemmler C."/>
            <person name="Prenger-Berninghoff E."/>
            <person name="Ploetz M."/>
            <person name="Abdulmawjood A."/>
        </authorList>
    </citation>
    <scope>NUCLEOTIDE SEQUENCE [LARGE SCALE GENOMIC DNA]</scope>
    <source>
        <strain evidence="2 3">DSM 25104</strain>
    </source>
</reference>